<dbReference type="SUPFAM" id="SSF56349">
    <property type="entry name" value="DNA breaking-rejoining enzymes"/>
    <property type="match status" value="1"/>
</dbReference>
<dbReference type="InterPro" id="IPR011010">
    <property type="entry name" value="DNA_brk_join_enz"/>
</dbReference>
<comment type="caution">
    <text evidence="3">The sequence shown here is derived from an EMBL/GenBank/DDBJ whole genome shotgun (WGS) entry which is preliminary data.</text>
</comment>
<evidence type="ECO:0000313" key="3">
    <source>
        <dbReference type="EMBL" id="OWZ05007.1"/>
    </source>
</evidence>
<feature type="chain" id="PRO_5012217624" description="Tyr recombinase domain-containing protein" evidence="2">
    <location>
        <begin position="24"/>
        <end position="191"/>
    </location>
</feature>
<evidence type="ECO:0000313" key="4">
    <source>
        <dbReference type="Proteomes" id="UP000198211"/>
    </source>
</evidence>
<protein>
    <recommendedName>
        <fullName evidence="5">Tyr recombinase domain-containing protein</fullName>
    </recommendedName>
</protein>
<proteinExistence type="predicted"/>
<keyword evidence="2" id="KW-0732">Signal</keyword>
<reference evidence="4" key="1">
    <citation type="submission" date="2017-03" db="EMBL/GenBank/DDBJ databases">
        <title>Phytopthora megakarya and P. palmivora, two closely related causual agents of cacao black pod achieved similar genome size and gene model numbers by different mechanisms.</title>
        <authorList>
            <person name="Ali S."/>
            <person name="Shao J."/>
            <person name="Larry D.J."/>
            <person name="Kronmiller B."/>
            <person name="Shen D."/>
            <person name="Strem M.D."/>
            <person name="Melnick R.L."/>
            <person name="Guiltinan M.J."/>
            <person name="Tyler B.M."/>
            <person name="Meinhardt L.W."/>
            <person name="Bailey B.A."/>
        </authorList>
    </citation>
    <scope>NUCLEOTIDE SEQUENCE [LARGE SCALE GENOMIC DNA]</scope>
    <source>
        <strain evidence="4">zdho120</strain>
    </source>
</reference>
<feature type="non-terminal residue" evidence="3">
    <location>
        <position position="1"/>
    </location>
</feature>
<dbReference type="AlphaFoldDB" id="A0A225VJR7"/>
<keyword evidence="1" id="KW-0233">DNA recombination</keyword>
<feature type="signal peptide" evidence="2">
    <location>
        <begin position="1"/>
        <end position="23"/>
    </location>
</feature>
<organism evidence="3 4">
    <name type="scientific">Phytophthora megakarya</name>
    <dbReference type="NCBI Taxonomy" id="4795"/>
    <lineage>
        <taxon>Eukaryota</taxon>
        <taxon>Sar</taxon>
        <taxon>Stramenopiles</taxon>
        <taxon>Oomycota</taxon>
        <taxon>Peronosporomycetes</taxon>
        <taxon>Peronosporales</taxon>
        <taxon>Peronosporaceae</taxon>
        <taxon>Phytophthora</taxon>
    </lineage>
</organism>
<dbReference type="InterPro" id="IPR013762">
    <property type="entry name" value="Integrase-like_cat_sf"/>
</dbReference>
<dbReference type="GO" id="GO:0015074">
    <property type="term" value="P:DNA integration"/>
    <property type="evidence" value="ECO:0007669"/>
    <property type="project" value="InterPro"/>
</dbReference>
<dbReference type="Proteomes" id="UP000198211">
    <property type="component" value="Unassembled WGS sequence"/>
</dbReference>
<dbReference type="PANTHER" id="PTHR34605">
    <property type="entry name" value="PHAGE_INTEGRASE DOMAIN-CONTAINING PROTEIN"/>
    <property type="match status" value="1"/>
</dbReference>
<dbReference type="GO" id="GO:0003677">
    <property type="term" value="F:DNA binding"/>
    <property type="evidence" value="ECO:0007669"/>
    <property type="project" value="InterPro"/>
</dbReference>
<accession>A0A225VJR7</accession>
<dbReference type="OrthoDB" id="138766at2759"/>
<evidence type="ECO:0000256" key="2">
    <source>
        <dbReference type="SAM" id="SignalP"/>
    </source>
</evidence>
<sequence length="191" mass="21308">PRQRLVWGCLLIGYFFLLRRSEFLKIGKSYHFYCLKRRNAFFSDDEGRRTSYKLATSVTVGLEGAKNDQFGRGSWRTMSASGNKTLCPIQGLRHVLQARKLLRQEVNPHLCAGLTVQSVVQVIKSTARRIGVPAAKYSSHSIRIGGATALASAGASKIAIKFIGRWLSDCFEEYPRHAASSSKGLSRLMIR</sequence>
<dbReference type="GO" id="GO:0006310">
    <property type="term" value="P:DNA recombination"/>
    <property type="evidence" value="ECO:0007669"/>
    <property type="project" value="UniProtKB-KW"/>
</dbReference>
<name>A0A225VJR7_9STRA</name>
<dbReference type="InterPro" id="IPR052925">
    <property type="entry name" value="Phage_Integrase-like_Recomb"/>
</dbReference>
<dbReference type="Gene3D" id="1.10.443.10">
    <property type="entry name" value="Intergrase catalytic core"/>
    <property type="match status" value="1"/>
</dbReference>
<evidence type="ECO:0000256" key="1">
    <source>
        <dbReference type="ARBA" id="ARBA00023172"/>
    </source>
</evidence>
<dbReference type="PANTHER" id="PTHR34605:SF3">
    <property type="entry name" value="P CELL-TYPE AGGLUTINATION PROTEIN MAP4-LIKE-RELATED"/>
    <property type="match status" value="1"/>
</dbReference>
<dbReference type="EMBL" id="NBNE01004655">
    <property type="protein sequence ID" value="OWZ05007.1"/>
    <property type="molecule type" value="Genomic_DNA"/>
</dbReference>
<gene>
    <name evidence="3" type="ORF">PHMEG_00022983</name>
</gene>
<evidence type="ECO:0008006" key="5">
    <source>
        <dbReference type="Google" id="ProtNLM"/>
    </source>
</evidence>
<keyword evidence="4" id="KW-1185">Reference proteome</keyword>